<feature type="transmembrane region" description="Helical" evidence="2">
    <location>
        <begin position="70"/>
        <end position="93"/>
    </location>
</feature>
<proteinExistence type="predicted"/>
<keyword evidence="2" id="KW-1133">Transmembrane helix</keyword>
<feature type="compositionally biased region" description="Pro residues" evidence="1">
    <location>
        <begin position="47"/>
        <end position="63"/>
    </location>
</feature>
<evidence type="ECO:0000256" key="1">
    <source>
        <dbReference type="SAM" id="MobiDB-lite"/>
    </source>
</evidence>
<evidence type="ECO:0000313" key="4">
    <source>
        <dbReference type="Proteomes" id="UP001442841"/>
    </source>
</evidence>
<sequence>MSQGAGGGNQSDGGGWPTYPGGPSGPDFRAPGPSGWTQPLHPTGEPAYPPQQGPPGRMPPRPKSPNNGPVIAVIVAIVVLSVVGATVLGAAILGAGRGEPVPDPTPGPTRSTSTDPSRPTPTPEVANDPIPSAAPGQPPTGDLKARVDARYGTFETIRQSGDGNASFDLPPEAQNSVLWMKTSGPGWYSVKGVFEDRSTTPLIYGESARDGVVPIGIDHWETKRTIRIEVEARSTWEIEIRPVSSVPVFTGEASGRGHAVLISDSPARDVQMDYRGNSNFMVKQYGEKDNSHHANEIGDISVPATFESGLSVLFVEAWHMGTWSIRPR</sequence>
<keyword evidence="2" id="KW-0472">Membrane</keyword>
<feature type="region of interest" description="Disordered" evidence="1">
    <location>
        <begin position="1"/>
        <end position="64"/>
    </location>
</feature>
<accession>A0ABZ3FS95</accession>
<keyword evidence="4" id="KW-1185">Reference proteome</keyword>
<dbReference type="EMBL" id="CP154795">
    <property type="protein sequence ID" value="XAN08954.1"/>
    <property type="molecule type" value="Genomic_DNA"/>
</dbReference>
<gene>
    <name evidence="3" type="ORF">AADG42_17115</name>
</gene>
<dbReference type="RefSeq" id="WP_425310388.1">
    <property type="nucleotide sequence ID" value="NZ_CP154795.1"/>
</dbReference>
<reference evidence="3 4" key="1">
    <citation type="submission" date="2024-04" db="EMBL/GenBank/DDBJ databases">
        <title>Isolation of an actinomycete strain from pig manure.</title>
        <authorList>
            <person name="Gong T."/>
            <person name="Yu Z."/>
            <person name="An M."/>
            <person name="Wei C."/>
            <person name="Yang W."/>
            <person name="Liu L."/>
        </authorList>
    </citation>
    <scope>NUCLEOTIDE SEQUENCE [LARGE SCALE GENOMIC DNA]</scope>
    <source>
        <strain evidence="3 4">ZF39</strain>
    </source>
</reference>
<evidence type="ECO:0000256" key="2">
    <source>
        <dbReference type="SAM" id="Phobius"/>
    </source>
</evidence>
<name>A0ABZ3FS95_9ACTN</name>
<feature type="region of interest" description="Disordered" evidence="1">
    <location>
        <begin position="95"/>
        <end position="144"/>
    </location>
</feature>
<organism evidence="3 4">
    <name type="scientific">Ammonicoccus fulvus</name>
    <dbReference type="NCBI Taxonomy" id="3138240"/>
    <lineage>
        <taxon>Bacteria</taxon>
        <taxon>Bacillati</taxon>
        <taxon>Actinomycetota</taxon>
        <taxon>Actinomycetes</taxon>
        <taxon>Propionibacteriales</taxon>
        <taxon>Propionibacteriaceae</taxon>
        <taxon>Ammonicoccus</taxon>
    </lineage>
</organism>
<feature type="compositionally biased region" description="Gly residues" evidence="1">
    <location>
        <begin position="1"/>
        <end position="16"/>
    </location>
</feature>
<feature type="compositionally biased region" description="Low complexity" evidence="1">
    <location>
        <begin position="108"/>
        <end position="117"/>
    </location>
</feature>
<evidence type="ECO:0000313" key="3">
    <source>
        <dbReference type="EMBL" id="XAN08954.1"/>
    </source>
</evidence>
<dbReference type="Proteomes" id="UP001442841">
    <property type="component" value="Chromosome"/>
</dbReference>
<keyword evidence="2" id="KW-0812">Transmembrane</keyword>
<protein>
    <submittedName>
        <fullName evidence="3">Uncharacterized protein</fullName>
    </submittedName>
</protein>